<evidence type="ECO:0000313" key="4">
    <source>
        <dbReference type="EMBL" id="SMB91947.1"/>
    </source>
</evidence>
<keyword evidence="5" id="KW-1185">Reference proteome</keyword>
<name>A0A1W1VEU5_PEPAS</name>
<evidence type="ECO:0000313" key="5">
    <source>
        <dbReference type="Proteomes" id="UP000192368"/>
    </source>
</evidence>
<dbReference type="OrthoDB" id="9794782at2"/>
<organism evidence="4 5">
    <name type="scientific">Peptoniphilus asaccharolyticus DSM 20463</name>
    <dbReference type="NCBI Taxonomy" id="573058"/>
    <lineage>
        <taxon>Bacteria</taxon>
        <taxon>Bacillati</taxon>
        <taxon>Bacillota</taxon>
        <taxon>Tissierellia</taxon>
        <taxon>Tissierellales</taxon>
        <taxon>Peptoniphilaceae</taxon>
        <taxon>Peptoniphilus</taxon>
    </lineage>
</organism>
<evidence type="ECO:0000256" key="1">
    <source>
        <dbReference type="ARBA" id="ARBA00008791"/>
    </source>
</evidence>
<dbReference type="PANTHER" id="PTHR46268">
    <property type="entry name" value="STRESS RESPONSE PROTEIN NHAX"/>
    <property type="match status" value="1"/>
</dbReference>
<protein>
    <recommendedName>
        <fullName evidence="2">Universal stress protein</fullName>
    </recommendedName>
</protein>
<accession>A0A1W1VEU5</accession>
<sequence>MRILVPIDGSKISKKSVYVAKDIGKKYDADLVVLTVIPETSIFEQYPTNFPYTLEIERANTDRAELVLSDVENELSDYPKKIETFYTSGNPAQQITKFAEEHDIDLIVMGNRGLGAFSRTVLGSVSNKVINSSKVSVLVVKGDI</sequence>
<proteinExistence type="inferred from homology"/>
<dbReference type="InterPro" id="IPR006016">
    <property type="entry name" value="UspA"/>
</dbReference>
<dbReference type="Pfam" id="PF00582">
    <property type="entry name" value="Usp"/>
    <property type="match status" value="1"/>
</dbReference>
<dbReference type="PRINTS" id="PR01438">
    <property type="entry name" value="UNVRSLSTRESS"/>
</dbReference>
<dbReference type="PANTHER" id="PTHR46268:SF6">
    <property type="entry name" value="UNIVERSAL STRESS PROTEIN UP12"/>
    <property type="match status" value="1"/>
</dbReference>
<comment type="subcellular location">
    <subcellularLocation>
        <location evidence="2">Cytoplasm</location>
    </subcellularLocation>
</comment>
<dbReference type="Gene3D" id="3.40.50.620">
    <property type="entry name" value="HUPs"/>
    <property type="match status" value="1"/>
</dbReference>
<dbReference type="STRING" id="573058.SAMN00017477_1872"/>
<dbReference type="SUPFAM" id="SSF52402">
    <property type="entry name" value="Adenine nucleotide alpha hydrolases-like"/>
    <property type="match status" value="1"/>
</dbReference>
<gene>
    <name evidence="4" type="ORF">SAMN00017477_1872</name>
</gene>
<comment type="similarity">
    <text evidence="1 2">Belongs to the universal stress protein A family.</text>
</comment>
<reference evidence="5" key="1">
    <citation type="submission" date="2017-04" db="EMBL/GenBank/DDBJ databases">
        <authorList>
            <person name="Varghese N."/>
            <person name="Submissions S."/>
        </authorList>
    </citation>
    <scope>NUCLEOTIDE SEQUENCE [LARGE SCALE GENOMIC DNA]</scope>
    <source>
        <strain evidence="5">DSM 20463</strain>
    </source>
</reference>
<evidence type="ECO:0000256" key="2">
    <source>
        <dbReference type="PIRNR" id="PIRNR006276"/>
    </source>
</evidence>
<dbReference type="EMBL" id="FWWR01000013">
    <property type="protein sequence ID" value="SMB91947.1"/>
    <property type="molecule type" value="Genomic_DNA"/>
</dbReference>
<dbReference type="PIRSF" id="PIRSF006276">
    <property type="entry name" value="UspA"/>
    <property type="match status" value="1"/>
</dbReference>
<dbReference type="Proteomes" id="UP000192368">
    <property type="component" value="Unassembled WGS sequence"/>
</dbReference>
<feature type="domain" description="UspA" evidence="3">
    <location>
        <begin position="2"/>
        <end position="141"/>
    </location>
</feature>
<dbReference type="RefSeq" id="WP_084231401.1">
    <property type="nucleotide sequence ID" value="NZ_FWWR01000013.1"/>
</dbReference>
<dbReference type="CDD" id="cd00293">
    <property type="entry name" value="USP-like"/>
    <property type="match status" value="1"/>
</dbReference>
<dbReference type="GO" id="GO:0005737">
    <property type="term" value="C:cytoplasm"/>
    <property type="evidence" value="ECO:0007669"/>
    <property type="project" value="UniProtKB-SubCell"/>
</dbReference>
<dbReference type="InterPro" id="IPR006015">
    <property type="entry name" value="Universal_stress_UspA"/>
</dbReference>
<keyword evidence="2" id="KW-0963">Cytoplasm</keyword>
<dbReference type="InterPro" id="IPR014729">
    <property type="entry name" value="Rossmann-like_a/b/a_fold"/>
</dbReference>
<dbReference type="AlphaFoldDB" id="A0A1W1VEU5"/>
<evidence type="ECO:0000259" key="3">
    <source>
        <dbReference type="Pfam" id="PF00582"/>
    </source>
</evidence>